<evidence type="ECO:0000313" key="4">
    <source>
        <dbReference type="Proteomes" id="UP000618754"/>
    </source>
</evidence>
<proteinExistence type="predicted"/>
<dbReference type="Gene3D" id="3.40.570.10">
    <property type="entry name" value="Extracellular Endonuclease, subunit A"/>
    <property type="match status" value="1"/>
</dbReference>
<accession>A0ABR7X7R0</accession>
<dbReference type="GO" id="GO:0004519">
    <property type="term" value="F:endonuclease activity"/>
    <property type="evidence" value="ECO:0007669"/>
    <property type="project" value="UniProtKB-KW"/>
</dbReference>
<dbReference type="SUPFAM" id="SSF54060">
    <property type="entry name" value="His-Me finger endonucleases"/>
    <property type="match status" value="1"/>
</dbReference>
<feature type="chain" id="PRO_5046462122" evidence="1">
    <location>
        <begin position="18"/>
        <end position="264"/>
    </location>
</feature>
<feature type="domain" description="DNA/RNA non-specific endonuclease/pyrophosphatase/phosphodiesterase" evidence="2">
    <location>
        <begin position="47"/>
        <end position="256"/>
    </location>
</feature>
<keyword evidence="3" id="KW-0255">Endonuclease</keyword>
<keyword evidence="4" id="KW-1185">Reference proteome</keyword>
<name>A0ABR7X7R0_9SPHI</name>
<gene>
    <name evidence="3" type="ORF">IDJ75_11200</name>
</gene>
<sequence>MKRLITLLFLTPLFLSAQVPNTAYVKALYKKYPTQKSDHCASCKLWVNPFFKSIADTLHHTPVLTFYIYTKAHRLEQEALDLPRSGVYAAWHAAYGQPDETKVYREANRLIGKPNSSEMIAKGHCQPWILLAWSADAAILSDTYTFNAAMEFQGQNIGTELATEELCRKLTGYKTDAVTDSVLIWCGTSGSQQVYTKGTISNTVPSYYYKIIQYYDGSVGGTIRLCYWMPNLADEKRAILKSREVSFDQLIQNIGYDPTLIFNK</sequence>
<evidence type="ECO:0000259" key="2">
    <source>
        <dbReference type="Pfam" id="PF01223"/>
    </source>
</evidence>
<dbReference type="InterPro" id="IPR001604">
    <property type="entry name" value="Endo_G_ENPP1-like_dom"/>
</dbReference>
<keyword evidence="1" id="KW-0732">Signal</keyword>
<dbReference type="InterPro" id="IPR044929">
    <property type="entry name" value="DNA/RNA_non-sp_Endonuclease_sf"/>
</dbReference>
<feature type="signal peptide" evidence="1">
    <location>
        <begin position="1"/>
        <end position="17"/>
    </location>
</feature>
<dbReference type="Proteomes" id="UP000618754">
    <property type="component" value="Unassembled WGS sequence"/>
</dbReference>
<dbReference type="InterPro" id="IPR044925">
    <property type="entry name" value="His-Me_finger_sf"/>
</dbReference>
<reference evidence="3 4" key="1">
    <citation type="submission" date="2020-09" db="EMBL/GenBank/DDBJ databases">
        <title>Novel species of Mucilaginibacter isolated from a glacier on the Tibetan Plateau.</title>
        <authorList>
            <person name="Liu Q."/>
            <person name="Xin Y.-H."/>
        </authorList>
    </citation>
    <scope>NUCLEOTIDE SEQUENCE [LARGE SCALE GENOMIC DNA]</scope>
    <source>
        <strain evidence="3 4">CGMCC 1.13878</strain>
    </source>
</reference>
<keyword evidence="3" id="KW-0540">Nuclease</keyword>
<evidence type="ECO:0000256" key="1">
    <source>
        <dbReference type="SAM" id="SignalP"/>
    </source>
</evidence>
<evidence type="ECO:0000313" key="3">
    <source>
        <dbReference type="EMBL" id="MBD1385847.1"/>
    </source>
</evidence>
<dbReference type="RefSeq" id="WP_191175701.1">
    <property type="nucleotide sequence ID" value="NZ_JACWMW010000002.1"/>
</dbReference>
<dbReference type="EMBL" id="JACWMW010000002">
    <property type="protein sequence ID" value="MBD1385847.1"/>
    <property type="molecule type" value="Genomic_DNA"/>
</dbReference>
<comment type="caution">
    <text evidence="3">The sequence shown here is derived from an EMBL/GenBank/DDBJ whole genome shotgun (WGS) entry which is preliminary data.</text>
</comment>
<protein>
    <submittedName>
        <fullName evidence="3">DNA/RNA non-specific endonuclease</fullName>
    </submittedName>
</protein>
<keyword evidence="3" id="KW-0378">Hydrolase</keyword>
<dbReference type="Pfam" id="PF01223">
    <property type="entry name" value="Endonuclease_NS"/>
    <property type="match status" value="1"/>
</dbReference>
<organism evidence="3 4">
    <name type="scientific">Mucilaginibacter rigui</name>
    <dbReference type="NCBI Taxonomy" id="534635"/>
    <lineage>
        <taxon>Bacteria</taxon>
        <taxon>Pseudomonadati</taxon>
        <taxon>Bacteroidota</taxon>
        <taxon>Sphingobacteriia</taxon>
        <taxon>Sphingobacteriales</taxon>
        <taxon>Sphingobacteriaceae</taxon>
        <taxon>Mucilaginibacter</taxon>
    </lineage>
</organism>